<dbReference type="Pfam" id="PF14760">
    <property type="entry name" value="Rnk_N"/>
    <property type="match status" value="1"/>
</dbReference>
<dbReference type="GO" id="GO:0070063">
    <property type="term" value="F:RNA polymerase binding"/>
    <property type="evidence" value="ECO:0007669"/>
    <property type="project" value="InterPro"/>
</dbReference>
<feature type="domain" description="Transcription elongation factor GreA/GreB C-terminal" evidence="1">
    <location>
        <begin position="49"/>
        <end position="124"/>
    </location>
</feature>
<dbReference type="Proteomes" id="UP000273643">
    <property type="component" value="Unassembled WGS sequence"/>
</dbReference>
<protein>
    <submittedName>
        <fullName evidence="3">GreA/GreB family elongation factor</fullName>
    </submittedName>
</protein>
<dbReference type="PANTHER" id="PTHR30437:SF5">
    <property type="entry name" value="REGULATOR OF NUCLEOSIDE DIPHOSPHATE KINASE"/>
    <property type="match status" value="1"/>
</dbReference>
<evidence type="ECO:0000259" key="1">
    <source>
        <dbReference type="Pfam" id="PF01272"/>
    </source>
</evidence>
<dbReference type="InterPro" id="IPR001437">
    <property type="entry name" value="Tscrpt_elong_fac_GreA/B_C"/>
</dbReference>
<evidence type="ECO:0000259" key="2">
    <source>
        <dbReference type="Pfam" id="PF14760"/>
    </source>
</evidence>
<dbReference type="AlphaFoldDB" id="A0A3N1P110"/>
<organism evidence="3 4">
    <name type="scientific">Marinimicrobium koreense</name>
    <dbReference type="NCBI Taxonomy" id="306545"/>
    <lineage>
        <taxon>Bacteria</taxon>
        <taxon>Pseudomonadati</taxon>
        <taxon>Pseudomonadota</taxon>
        <taxon>Gammaproteobacteria</taxon>
        <taxon>Cellvibrionales</taxon>
        <taxon>Cellvibrionaceae</taxon>
        <taxon>Marinimicrobium</taxon>
    </lineage>
</organism>
<accession>A0A3N1P110</accession>
<keyword evidence="3" id="KW-0648">Protein biosynthesis</keyword>
<evidence type="ECO:0000313" key="4">
    <source>
        <dbReference type="Proteomes" id="UP000273643"/>
    </source>
</evidence>
<dbReference type="GO" id="GO:0006354">
    <property type="term" value="P:DNA-templated transcription elongation"/>
    <property type="evidence" value="ECO:0007669"/>
    <property type="project" value="TreeGrafter"/>
</dbReference>
<dbReference type="InterPro" id="IPR029462">
    <property type="entry name" value="Rnk_N"/>
</dbReference>
<dbReference type="SUPFAM" id="SSF54534">
    <property type="entry name" value="FKBP-like"/>
    <property type="match status" value="1"/>
</dbReference>
<dbReference type="GO" id="GO:0003677">
    <property type="term" value="F:DNA binding"/>
    <property type="evidence" value="ECO:0007669"/>
    <property type="project" value="InterPro"/>
</dbReference>
<reference evidence="3 4" key="1">
    <citation type="submission" date="2018-11" db="EMBL/GenBank/DDBJ databases">
        <title>Genomic Encyclopedia of Type Strains, Phase IV (KMG-IV): sequencing the most valuable type-strain genomes for metagenomic binning, comparative biology and taxonomic classification.</title>
        <authorList>
            <person name="Goeker M."/>
        </authorList>
    </citation>
    <scope>NUCLEOTIDE SEQUENCE [LARGE SCALE GENOMIC DNA]</scope>
    <source>
        <strain evidence="3 4">DSM 16974</strain>
    </source>
</reference>
<dbReference type="InterPro" id="IPR023459">
    <property type="entry name" value="Tscrpt_elong_fac_GreA/B_fam"/>
</dbReference>
<keyword evidence="4" id="KW-1185">Reference proteome</keyword>
<dbReference type="OrthoDB" id="192847at2"/>
<dbReference type="Gene3D" id="1.10.286.20">
    <property type="match status" value="1"/>
</dbReference>
<dbReference type="Pfam" id="PF01272">
    <property type="entry name" value="GreA_GreB"/>
    <property type="match status" value="1"/>
</dbReference>
<dbReference type="PANTHER" id="PTHR30437">
    <property type="entry name" value="TRANSCRIPTION ELONGATION FACTOR GREA"/>
    <property type="match status" value="1"/>
</dbReference>
<evidence type="ECO:0000313" key="3">
    <source>
        <dbReference type="EMBL" id="ROQ21261.1"/>
    </source>
</evidence>
<feature type="domain" description="Regulator of nucleoside diphosphate kinase N-terminal" evidence="2">
    <location>
        <begin position="5"/>
        <end position="43"/>
    </location>
</feature>
<gene>
    <name evidence="3" type="ORF">EDC38_1884</name>
</gene>
<dbReference type="GO" id="GO:0003746">
    <property type="term" value="F:translation elongation factor activity"/>
    <property type="evidence" value="ECO:0007669"/>
    <property type="project" value="UniProtKB-KW"/>
</dbReference>
<sequence length="127" mass="14261">MASKPKITLTKDVYERLWKLLELVPEDTITNQLEEELERAKIVTPAKLPDDVVTMHSQVTFTVQSTGKTFTYTLVYPTELDNTENKLSILSPIGSAIIGLKQGQEIDWPISKTQRTTVKVDAVSRAD</sequence>
<proteinExistence type="predicted"/>
<dbReference type="Gene3D" id="3.10.50.30">
    <property type="entry name" value="Transcription elongation factor, GreA/GreB, C-terminal domain"/>
    <property type="match status" value="1"/>
</dbReference>
<dbReference type="NCBIfam" id="NF004396">
    <property type="entry name" value="PRK05753.1"/>
    <property type="match status" value="1"/>
</dbReference>
<comment type="caution">
    <text evidence="3">The sequence shown here is derived from an EMBL/GenBank/DDBJ whole genome shotgun (WGS) entry which is preliminary data.</text>
</comment>
<dbReference type="GO" id="GO:0032784">
    <property type="term" value="P:regulation of DNA-templated transcription elongation"/>
    <property type="evidence" value="ECO:0007669"/>
    <property type="project" value="InterPro"/>
</dbReference>
<name>A0A3N1P110_9GAMM</name>
<dbReference type="EMBL" id="RJUK01000001">
    <property type="protein sequence ID" value="ROQ21261.1"/>
    <property type="molecule type" value="Genomic_DNA"/>
</dbReference>
<dbReference type="InterPro" id="IPR036953">
    <property type="entry name" value="GreA/GreB_C_sf"/>
</dbReference>
<keyword evidence="3" id="KW-0251">Elongation factor</keyword>
<dbReference type="RefSeq" id="WP_123638279.1">
    <property type="nucleotide sequence ID" value="NZ_RJUK01000001.1"/>
</dbReference>